<evidence type="ECO:0000256" key="1">
    <source>
        <dbReference type="ARBA" id="ARBA00001933"/>
    </source>
</evidence>
<dbReference type="GO" id="GO:0006567">
    <property type="term" value="P:L-threonine catabolic process"/>
    <property type="evidence" value="ECO:0007669"/>
    <property type="project" value="UniProtKB-UniRule"/>
</dbReference>
<dbReference type="EMBL" id="FZQA01000001">
    <property type="protein sequence ID" value="SNT67923.1"/>
    <property type="molecule type" value="Genomic_DNA"/>
</dbReference>
<evidence type="ECO:0000256" key="2">
    <source>
        <dbReference type="ARBA" id="ARBA00006966"/>
    </source>
</evidence>
<dbReference type="InterPro" id="IPR001597">
    <property type="entry name" value="ArAA_b-elim_lyase/Thr_aldolase"/>
</dbReference>
<evidence type="ECO:0000256" key="5">
    <source>
        <dbReference type="PIRNR" id="PIRNR038940"/>
    </source>
</evidence>
<dbReference type="Pfam" id="PF01212">
    <property type="entry name" value="Beta_elim_lyase"/>
    <property type="match status" value="1"/>
</dbReference>
<name>A0A239PKR4_9PROT</name>
<reference evidence="7 8" key="1">
    <citation type="submission" date="2017-07" db="EMBL/GenBank/DDBJ databases">
        <authorList>
            <person name="Sun Z.S."/>
            <person name="Albrecht U."/>
            <person name="Echele G."/>
            <person name="Lee C.C."/>
        </authorList>
    </citation>
    <scope>NUCLEOTIDE SEQUENCE [LARGE SCALE GENOMIC DNA]</scope>
    <source>
        <strain evidence="7 8">CGMCC 1.12710</strain>
    </source>
</reference>
<dbReference type="InterPro" id="IPR015421">
    <property type="entry name" value="PyrdxlP-dep_Trfase_major"/>
</dbReference>
<evidence type="ECO:0000313" key="7">
    <source>
        <dbReference type="EMBL" id="SNT67923.1"/>
    </source>
</evidence>
<dbReference type="InterPro" id="IPR015424">
    <property type="entry name" value="PyrdxlP-dep_Trfase"/>
</dbReference>
<comment type="subunit">
    <text evidence="3">Homotetramer.</text>
</comment>
<comment type="similarity">
    <text evidence="2 5">Belongs to the threonine aldolase family.</text>
</comment>
<comment type="catalytic activity">
    <reaction evidence="5">
        <text>L-threonine = acetaldehyde + glycine</text>
        <dbReference type="Rhea" id="RHEA:19625"/>
        <dbReference type="ChEBI" id="CHEBI:15343"/>
        <dbReference type="ChEBI" id="CHEBI:57305"/>
        <dbReference type="ChEBI" id="CHEBI:57926"/>
        <dbReference type="EC" id="4.1.2.48"/>
    </reaction>
</comment>
<accession>A0A239PKR4</accession>
<dbReference type="PANTHER" id="PTHR48097:SF5">
    <property type="entry name" value="LOW SPECIFICITY L-THREONINE ALDOLASE"/>
    <property type="match status" value="1"/>
</dbReference>
<gene>
    <name evidence="7" type="ORF">SAMN06297382_0416</name>
</gene>
<dbReference type="Gene3D" id="3.40.640.10">
    <property type="entry name" value="Type I PLP-dependent aspartate aminotransferase-like (Major domain)"/>
    <property type="match status" value="1"/>
</dbReference>
<dbReference type="Gene3D" id="3.90.1150.10">
    <property type="entry name" value="Aspartate Aminotransferase, domain 1"/>
    <property type="match status" value="1"/>
</dbReference>
<proteinExistence type="inferred from homology"/>
<sequence length="347" mass="37013">MIFASDNWAGAAREILDAVARANDGLAPSYGGDELSARVEARFCEIFERDVAVFLVATGGAANGLALSVTTPPYGMILCHEESHVQMDECCGPEFFTGGAKLLPIEGFAAKLSPETIAAALKGFPERPPHGAPPRVLSLTQATECGAVYKPGELRALCALAHERGLRVHMDGARFANAVAALDCAPADISWKAGVDVLCFGATKNGCIAAEAVVFFDRDAAADFAFRRKRAGHLWSKQRFIAAQFEAYLKDGLWLRLAARANAMARRLSDGLAAVDGVEIVYPTEANEVFAAMPATMAEALRRAGAVFYPWATPGDPTGGRLHRLIASFRTTEEDVDRLLALARSAA</sequence>
<keyword evidence="5" id="KW-0456">Lyase</keyword>
<feature type="domain" description="Aromatic amino acid beta-eliminating lyase/threonine aldolase" evidence="6">
    <location>
        <begin position="3"/>
        <end position="293"/>
    </location>
</feature>
<dbReference type="RefSeq" id="WP_089410920.1">
    <property type="nucleotide sequence ID" value="NZ_FZQA01000001.1"/>
</dbReference>
<dbReference type="SUPFAM" id="SSF53383">
    <property type="entry name" value="PLP-dependent transferases"/>
    <property type="match status" value="1"/>
</dbReference>
<dbReference type="AlphaFoldDB" id="A0A239PKR4"/>
<dbReference type="PANTHER" id="PTHR48097">
    <property type="entry name" value="L-THREONINE ALDOLASE-RELATED"/>
    <property type="match status" value="1"/>
</dbReference>
<dbReference type="InterPro" id="IPR015422">
    <property type="entry name" value="PyrdxlP-dep_Trfase_small"/>
</dbReference>
<evidence type="ECO:0000256" key="3">
    <source>
        <dbReference type="ARBA" id="ARBA00011881"/>
    </source>
</evidence>
<keyword evidence="4 5" id="KW-0663">Pyridoxal phosphate</keyword>
<dbReference type="EC" id="4.1.2.48" evidence="5"/>
<evidence type="ECO:0000259" key="6">
    <source>
        <dbReference type="Pfam" id="PF01212"/>
    </source>
</evidence>
<organism evidence="7 8">
    <name type="scientific">Amphiplicatus metriothermophilus</name>
    <dbReference type="NCBI Taxonomy" id="1519374"/>
    <lineage>
        <taxon>Bacteria</taxon>
        <taxon>Pseudomonadati</taxon>
        <taxon>Pseudomonadota</taxon>
        <taxon>Alphaproteobacteria</taxon>
        <taxon>Parvularculales</taxon>
        <taxon>Parvularculaceae</taxon>
        <taxon>Amphiplicatus</taxon>
    </lineage>
</organism>
<dbReference type="Proteomes" id="UP000198346">
    <property type="component" value="Unassembled WGS sequence"/>
</dbReference>
<keyword evidence="8" id="KW-1185">Reference proteome</keyword>
<evidence type="ECO:0000256" key="4">
    <source>
        <dbReference type="ARBA" id="ARBA00022898"/>
    </source>
</evidence>
<dbReference type="InterPro" id="IPR026273">
    <property type="entry name" value="Low_specificity_L-TA_bact"/>
</dbReference>
<protein>
    <recommendedName>
        <fullName evidence="5">L-threonine aldolase</fullName>
        <ecNumber evidence="5">4.1.2.48</ecNumber>
    </recommendedName>
</protein>
<comment type="function">
    <text evidence="5">Catalyzes the cleavage of L-allo-threonine and L-threonine to glycine and acetaldehyde.</text>
</comment>
<dbReference type="PIRSF" id="PIRSF038940">
    <property type="entry name" value="Low_specificity_LTA"/>
    <property type="match status" value="1"/>
</dbReference>
<comment type="cofactor">
    <cofactor evidence="1 5">
        <name>pyridoxal 5'-phosphate</name>
        <dbReference type="ChEBI" id="CHEBI:597326"/>
    </cofactor>
</comment>
<dbReference type="GO" id="GO:0008732">
    <property type="term" value="F:L-allo-threonine aldolase activity"/>
    <property type="evidence" value="ECO:0007669"/>
    <property type="project" value="RHEA"/>
</dbReference>
<comment type="catalytic activity">
    <reaction evidence="5">
        <text>L-allo-threonine = acetaldehyde + glycine</text>
        <dbReference type="Rhea" id="RHEA:26209"/>
        <dbReference type="ChEBI" id="CHEBI:15343"/>
        <dbReference type="ChEBI" id="CHEBI:57305"/>
        <dbReference type="ChEBI" id="CHEBI:58585"/>
        <dbReference type="EC" id="4.1.2.48"/>
    </reaction>
</comment>
<evidence type="ECO:0000313" key="8">
    <source>
        <dbReference type="Proteomes" id="UP000198346"/>
    </source>
</evidence>
<dbReference type="OrthoDB" id="9774495at2"/>